<gene>
    <name evidence="2" type="ORF">KX928_04825</name>
</gene>
<dbReference type="Pfam" id="PF12708">
    <property type="entry name" value="Pect-lyase_RHGA_epim"/>
    <property type="match status" value="1"/>
</dbReference>
<name>A0A9X1FSW9_9RHOB</name>
<dbReference type="Proteomes" id="UP001138661">
    <property type="component" value="Unassembled WGS sequence"/>
</dbReference>
<proteinExistence type="predicted"/>
<evidence type="ECO:0000313" key="3">
    <source>
        <dbReference type="Proteomes" id="UP001138661"/>
    </source>
</evidence>
<dbReference type="AlphaFoldDB" id="A0A9X1FSW9"/>
<dbReference type="InterPro" id="IPR024535">
    <property type="entry name" value="RHGA/B-epi-like_pectate_lyase"/>
</dbReference>
<dbReference type="RefSeq" id="WP_219499569.1">
    <property type="nucleotide sequence ID" value="NZ_JAHXDN010000001.1"/>
</dbReference>
<evidence type="ECO:0000259" key="1">
    <source>
        <dbReference type="Pfam" id="PF12708"/>
    </source>
</evidence>
<comment type="caution">
    <text evidence="2">The sequence shown here is derived from an EMBL/GenBank/DDBJ whole genome shotgun (WGS) entry which is preliminary data.</text>
</comment>
<accession>A0A9X1FSW9</accession>
<keyword evidence="3" id="KW-1185">Reference proteome</keyword>
<organism evidence="2 3">
    <name type="scientific">Roseobacter insulae</name>
    <dbReference type="NCBI Taxonomy" id="2859783"/>
    <lineage>
        <taxon>Bacteria</taxon>
        <taxon>Pseudomonadati</taxon>
        <taxon>Pseudomonadota</taxon>
        <taxon>Alphaproteobacteria</taxon>
        <taxon>Rhodobacterales</taxon>
        <taxon>Roseobacteraceae</taxon>
        <taxon>Roseobacter</taxon>
    </lineage>
</organism>
<dbReference type="EMBL" id="JAHXDN010000001">
    <property type="protein sequence ID" value="MBW4707105.1"/>
    <property type="molecule type" value="Genomic_DNA"/>
</dbReference>
<feature type="domain" description="Rhamnogalacturonase A/B/Epimerase-like pectate lyase" evidence="1">
    <location>
        <begin position="189"/>
        <end position="246"/>
    </location>
</feature>
<evidence type="ECO:0000313" key="2">
    <source>
        <dbReference type="EMBL" id="MBW4707105.1"/>
    </source>
</evidence>
<reference evidence="2" key="1">
    <citation type="submission" date="2021-07" db="EMBL/GenBank/DDBJ databases">
        <title>Roseobacter insulae sp. nov., isolated from a tidal flat.</title>
        <authorList>
            <person name="Park S."/>
            <person name="Yoon J.-H."/>
        </authorList>
    </citation>
    <scope>NUCLEOTIDE SEQUENCE</scope>
    <source>
        <strain evidence="2">YSTF-M11</strain>
    </source>
</reference>
<protein>
    <recommendedName>
        <fullName evidence="1">Rhamnogalacturonase A/B/Epimerase-like pectate lyase domain-containing protein</fullName>
    </recommendedName>
</protein>
<sequence length="549" mass="57285">MNKVVTDGVQLMPIAFASALDAYSSEDGTPGSDSYSDGDGTASIVVDADFGSCLEVIKKQGTQRIRYMGETPLLPGCYLRITARVKALRGPLPAVRIAGFAGGAGGAAVGGVVTTGTAISLPAHDAVVEVSAIVGAGARPGVDMVWGPAALYGHFGLDLTGASGGVIRVDDLIIEDVTSAFLRDILATVDVRDYGAVGDGVTDDSAAFRAADAAARGRQLLVSRGTYHLAGDIALDADVRFEGTVTMPADAVLLLRRNFNLSSYSDALGDHETGFIKGVQALLTASDPRSFDLCGQTVGLTRPFAPGDPVGEGQLSPGRRIIRNGRLEARGHTAWHTRTVSMQARVSATDPQTLADVPDLVDIPLGALVTGPGVAPETYVRARNPANCELTLTAPVAPTTGSADFTFSRFQYILDFSRLRQVTGLVLQDVDLMCRGVASGIMLAPAGHAFQVRDCHFMDPRDRGVTSIGEGCHQMLLDHCQIVSGSEAEVIGLNTNAGGVRICNCFASGVQRFGVLGGANTVLMGNQTAQPGNPQDLWVFRPSDTSGTP</sequence>